<name>A0A8S5QY08_9CAUD</name>
<sequence>MISPFLCTQPRAVARNGKARRCDRPYGAMYLWSFVRRTAAQGLA</sequence>
<organism evidence="1">
    <name type="scientific">Siphoviridae sp. ctAnS47</name>
    <dbReference type="NCBI Taxonomy" id="2826183"/>
    <lineage>
        <taxon>Viruses</taxon>
        <taxon>Duplodnaviria</taxon>
        <taxon>Heunggongvirae</taxon>
        <taxon>Uroviricota</taxon>
        <taxon>Caudoviricetes</taxon>
    </lineage>
</organism>
<protein>
    <submittedName>
        <fullName evidence="1">Uncharacterized protein</fullName>
    </submittedName>
</protein>
<accession>A0A8S5QY08</accession>
<evidence type="ECO:0000313" key="1">
    <source>
        <dbReference type="EMBL" id="DAE23976.1"/>
    </source>
</evidence>
<dbReference type="EMBL" id="BK015764">
    <property type="protein sequence ID" value="DAE23976.1"/>
    <property type="molecule type" value="Genomic_DNA"/>
</dbReference>
<proteinExistence type="predicted"/>
<reference evidence="1" key="1">
    <citation type="journal article" date="2021" name="Proc. Natl. Acad. Sci. U.S.A.">
        <title>A Catalog of Tens of Thousands of Viruses from Human Metagenomes Reveals Hidden Associations with Chronic Diseases.</title>
        <authorList>
            <person name="Tisza M.J."/>
            <person name="Buck C.B."/>
        </authorList>
    </citation>
    <scope>NUCLEOTIDE SEQUENCE</scope>
    <source>
        <strain evidence="1">CtAnS47</strain>
    </source>
</reference>